<feature type="region of interest" description="Disordered" evidence="2">
    <location>
        <begin position="90"/>
        <end position="128"/>
    </location>
</feature>
<protein>
    <recommendedName>
        <fullName evidence="5">Histone H2B</fullName>
    </recommendedName>
</protein>
<comment type="similarity">
    <text evidence="1">Belongs to the histone H2B family.</text>
</comment>
<accession>A0ABM5CTS3</accession>
<dbReference type="PANTHER" id="PTHR23428">
    <property type="entry name" value="HISTONE H2B"/>
    <property type="match status" value="1"/>
</dbReference>
<feature type="compositionally biased region" description="Polar residues" evidence="2">
    <location>
        <begin position="30"/>
        <end position="43"/>
    </location>
</feature>
<evidence type="ECO:0000256" key="1">
    <source>
        <dbReference type="ARBA" id="ARBA00006846"/>
    </source>
</evidence>
<dbReference type="Gene3D" id="1.10.20.10">
    <property type="entry name" value="Histone, subunit A"/>
    <property type="match status" value="1"/>
</dbReference>
<dbReference type="PRINTS" id="PR00621">
    <property type="entry name" value="HISTONEH2B"/>
</dbReference>
<reference evidence="4" key="1">
    <citation type="submission" date="2025-08" db="UniProtKB">
        <authorList>
            <consortium name="RefSeq"/>
        </authorList>
    </citation>
    <scope>IDENTIFICATION</scope>
</reference>
<evidence type="ECO:0000313" key="3">
    <source>
        <dbReference type="Proteomes" id="UP001652581"/>
    </source>
</evidence>
<dbReference type="SUPFAM" id="SSF47113">
    <property type="entry name" value="Histone-fold"/>
    <property type="match status" value="1"/>
</dbReference>
<feature type="region of interest" description="Disordered" evidence="2">
    <location>
        <begin position="28"/>
        <end position="64"/>
    </location>
</feature>
<evidence type="ECO:0000256" key="2">
    <source>
        <dbReference type="SAM" id="MobiDB-lite"/>
    </source>
</evidence>
<name>A0ABM5CTS3_VICPA</name>
<dbReference type="GeneID" id="140691810"/>
<dbReference type="Proteomes" id="UP001652581">
    <property type="component" value="Chromosome X"/>
</dbReference>
<keyword evidence="3" id="KW-1185">Reference proteome</keyword>
<gene>
    <name evidence="4" type="primary">LOC140691810</name>
</gene>
<proteinExistence type="inferred from homology"/>
<evidence type="ECO:0008006" key="5">
    <source>
        <dbReference type="Google" id="ProtNLM"/>
    </source>
</evidence>
<feature type="compositionally biased region" description="Gly residues" evidence="2">
    <location>
        <begin position="94"/>
        <end position="106"/>
    </location>
</feature>
<sequence length="237" mass="26033">MFRVVFLSTVIHRRQERQRRVRILGVRTKTPPTGSNTCLSPTLGSGPPTYAGRGSLRPPTPRRVWSPPPPPRPLLQKAHHFPGRPCHAGLSRSGRGGAGRWCGGPGSLPRPPWRPTRPTPSPTWTSPGGWLLGVPSSRCPAVTCRQTPRQALEGQIYPQFTDDKTVSYNNGYVIIAKLILPALSPRDCVSLLARSDKRSTITSREIQTSVRLLLPGEMGKHAMSEGTKAAIRYTTRK</sequence>
<dbReference type="InterPro" id="IPR009072">
    <property type="entry name" value="Histone-fold"/>
</dbReference>
<dbReference type="InterPro" id="IPR000558">
    <property type="entry name" value="Histone_H2B"/>
</dbReference>
<feature type="compositionally biased region" description="Pro residues" evidence="2">
    <location>
        <begin position="108"/>
        <end position="121"/>
    </location>
</feature>
<organism evidence="3 4">
    <name type="scientific">Vicugna pacos</name>
    <name type="common">Alpaca</name>
    <name type="synonym">Lama pacos</name>
    <dbReference type="NCBI Taxonomy" id="30538"/>
    <lineage>
        <taxon>Eukaryota</taxon>
        <taxon>Metazoa</taxon>
        <taxon>Chordata</taxon>
        <taxon>Craniata</taxon>
        <taxon>Vertebrata</taxon>
        <taxon>Euteleostomi</taxon>
        <taxon>Mammalia</taxon>
        <taxon>Eutheria</taxon>
        <taxon>Laurasiatheria</taxon>
        <taxon>Artiodactyla</taxon>
        <taxon>Tylopoda</taxon>
        <taxon>Camelidae</taxon>
        <taxon>Vicugna</taxon>
    </lineage>
</organism>
<evidence type="ECO:0000313" key="4">
    <source>
        <dbReference type="RefSeq" id="XP_072812046.1"/>
    </source>
</evidence>
<dbReference type="RefSeq" id="XP_072812046.1">
    <property type="nucleotide sequence ID" value="XM_072955945.1"/>
</dbReference>
<dbReference type="SMART" id="SM00427">
    <property type="entry name" value="H2B"/>
    <property type="match status" value="1"/>
</dbReference>